<accession>J9DS89</accession>
<gene>
    <name evidence="1" type="ORF">WUBG_16624</name>
</gene>
<dbReference type="EMBL" id="ADBV01016122">
    <property type="protein sequence ID" value="EJW72466.1"/>
    <property type="molecule type" value="Genomic_DNA"/>
</dbReference>
<evidence type="ECO:0000313" key="2">
    <source>
        <dbReference type="Proteomes" id="UP000004810"/>
    </source>
</evidence>
<reference evidence="2" key="1">
    <citation type="submission" date="2012-08" db="EMBL/GenBank/DDBJ databases">
        <title>The Genome Sequence of Wuchereria bancrofti.</title>
        <authorList>
            <person name="Nutman T.B."/>
            <person name="Fink D.L."/>
            <person name="Russ C."/>
            <person name="Young S."/>
            <person name="Zeng Q."/>
            <person name="Koehrsen M."/>
            <person name="Alvarado L."/>
            <person name="Berlin A."/>
            <person name="Chapman S.B."/>
            <person name="Chen Z."/>
            <person name="Freedman E."/>
            <person name="Gellesch M."/>
            <person name="Goldberg J."/>
            <person name="Griggs A."/>
            <person name="Gujja S."/>
            <person name="Heilman E.R."/>
            <person name="Heiman D."/>
            <person name="Hepburn T."/>
            <person name="Howarth C."/>
            <person name="Jen D."/>
            <person name="Larson L."/>
            <person name="Lewis B."/>
            <person name="Mehta T."/>
            <person name="Park D."/>
            <person name="Pearson M."/>
            <person name="Roberts A."/>
            <person name="Saif S."/>
            <person name="Shea T."/>
            <person name="Shenoy N."/>
            <person name="Sisk P."/>
            <person name="Stolte C."/>
            <person name="Sykes S."/>
            <person name="Walk T."/>
            <person name="White J."/>
            <person name="Yandava C."/>
            <person name="Haas B."/>
            <person name="Henn M.R."/>
            <person name="Nusbaum C."/>
            <person name="Birren B."/>
        </authorList>
    </citation>
    <scope>NUCLEOTIDE SEQUENCE [LARGE SCALE GENOMIC DNA]</scope>
    <source>
        <strain evidence="2">NA</strain>
    </source>
</reference>
<proteinExistence type="predicted"/>
<organism evidence="1 2">
    <name type="scientific">Wuchereria bancrofti</name>
    <dbReference type="NCBI Taxonomy" id="6293"/>
    <lineage>
        <taxon>Eukaryota</taxon>
        <taxon>Metazoa</taxon>
        <taxon>Ecdysozoa</taxon>
        <taxon>Nematoda</taxon>
        <taxon>Chromadorea</taxon>
        <taxon>Rhabditida</taxon>
        <taxon>Spirurina</taxon>
        <taxon>Spiruromorpha</taxon>
        <taxon>Filarioidea</taxon>
        <taxon>Onchocercidae</taxon>
        <taxon>Wuchereria</taxon>
    </lineage>
</organism>
<dbReference type="AlphaFoldDB" id="J9DS89"/>
<name>J9DS89_WUCBA</name>
<dbReference type="Proteomes" id="UP000004810">
    <property type="component" value="Unassembled WGS sequence"/>
</dbReference>
<protein>
    <submittedName>
        <fullName evidence="1">Uncharacterized protein</fullName>
    </submittedName>
</protein>
<evidence type="ECO:0000313" key="1">
    <source>
        <dbReference type="EMBL" id="EJW72466.1"/>
    </source>
</evidence>
<sequence length="144" mass="16215">MPKLKVKQMTEMNGTVTGTLLVTPSALMFDPDVIHPLVLENGQDLYIMMARMEEVISVTMFKSATVLTDTEGDKEFHDIAVQDPSAPECSTVLAAFREETVNKTSENSADDIHKNTDNQSPRIFFDDMDLELKRKEDKKVSYIV</sequence>
<comment type="caution">
    <text evidence="1">The sequence shown here is derived from an EMBL/GenBank/DDBJ whole genome shotgun (WGS) entry which is preliminary data.</text>
</comment>